<comment type="caution">
    <text evidence="2">The sequence shown here is derived from an EMBL/GenBank/DDBJ whole genome shotgun (WGS) entry which is preliminary data.</text>
</comment>
<dbReference type="AlphaFoldDB" id="A0A6A5EVC3"/>
<evidence type="ECO:0000313" key="2">
    <source>
        <dbReference type="EMBL" id="KAF1382485.1"/>
    </source>
</evidence>
<gene>
    <name evidence="2" type="ORF">PFLUV_G00144270</name>
</gene>
<dbReference type="EMBL" id="VHII01000012">
    <property type="protein sequence ID" value="KAF1382485.1"/>
    <property type="molecule type" value="Genomic_DNA"/>
</dbReference>
<organism evidence="2 3">
    <name type="scientific">Perca fluviatilis</name>
    <name type="common">European perch</name>
    <dbReference type="NCBI Taxonomy" id="8168"/>
    <lineage>
        <taxon>Eukaryota</taxon>
        <taxon>Metazoa</taxon>
        <taxon>Chordata</taxon>
        <taxon>Craniata</taxon>
        <taxon>Vertebrata</taxon>
        <taxon>Euteleostomi</taxon>
        <taxon>Actinopterygii</taxon>
        <taxon>Neopterygii</taxon>
        <taxon>Teleostei</taxon>
        <taxon>Neoteleostei</taxon>
        <taxon>Acanthomorphata</taxon>
        <taxon>Eupercaria</taxon>
        <taxon>Perciformes</taxon>
        <taxon>Percoidei</taxon>
        <taxon>Percidae</taxon>
        <taxon>Percinae</taxon>
        <taxon>Perca</taxon>
    </lineage>
</organism>
<accession>A0A6A5EVC3</accession>
<keyword evidence="3" id="KW-1185">Reference proteome</keyword>
<dbReference type="Proteomes" id="UP000465112">
    <property type="component" value="Chromosome 12"/>
</dbReference>
<evidence type="ECO:0000256" key="1">
    <source>
        <dbReference type="SAM" id="MobiDB-lite"/>
    </source>
</evidence>
<protein>
    <submittedName>
        <fullName evidence="2">Uncharacterized protein</fullName>
    </submittedName>
</protein>
<name>A0A6A5EVC3_PERFL</name>
<evidence type="ECO:0000313" key="3">
    <source>
        <dbReference type="Proteomes" id="UP000465112"/>
    </source>
</evidence>
<feature type="region of interest" description="Disordered" evidence="1">
    <location>
        <begin position="1"/>
        <end position="26"/>
    </location>
</feature>
<reference evidence="2 3" key="1">
    <citation type="submission" date="2019-06" db="EMBL/GenBank/DDBJ databases">
        <title>A chromosome-scale genome assembly of the European perch, Perca fluviatilis.</title>
        <authorList>
            <person name="Roques C."/>
            <person name="Zahm M."/>
            <person name="Cabau C."/>
            <person name="Klopp C."/>
            <person name="Bouchez O."/>
            <person name="Donnadieu C."/>
            <person name="Kuhl H."/>
            <person name="Gislard M."/>
            <person name="Guendouz S."/>
            <person name="Journot L."/>
            <person name="Haffray P."/>
            <person name="Bestin A."/>
            <person name="Morvezen R."/>
            <person name="Feron R."/>
            <person name="Wen M."/>
            <person name="Jouanno E."/>
            <person name="Herpin A."/>
            <person name="Schartl M."/>
            <person name="Postlethwait J."/>
            <person name="Schaerlinger B."/>
            <person name="Chardard D."/>
            <person name="Lecocq T."/>
            <person name="Poncet C."/>
            <person name="Jaffrelo L."/>
            <person name="Lampietro C."/>
            <person name="Guiguen Y."/>
        </authorList>
    </citation>
    <scope>NUCLEOTIDE SEQUENCE [LARGE SCALE GENOMIC DNA]</scope>
    <source>
        <tissue evidence="2">Blood</tissue>
    </source>
</reference>
<sequence>MGCPFNQLGPLVPSPPQQTKGGPTSGLYLQWPGHNEVVSRAHITQEHWAKSCLDPDKATRNKSFDQLASCVGQLLEALCHETSSDGWISTLIHLM</sequence>
<proteinExistence type="predicted"/>